<feature type="region of interest" description="Disordered" evidence="1">
    <location>
        <begin position="193"/>
        <end position="216"/>
    </location>
</feature>
<feature type="region of interest" description="Disordered" evidence="1">
    <location>
        <begin position="1"/>
        <end position="30"/>
    </location>
</feature>
<dbReference type="AlphaFoldDB" id="A0AAV7PJM6"/>
<organism evidence="2 3">
    <name type="scientific">Pleurodeles waltl</name>
    <name type="common">Iberian ribbed newt</name>
    <dbReference type="NCBI Taxonomy" id="8319"/>
    <lineage>
        <taxon>Eukaryota</taxon>
        <taxon>Metazoa</taxon>
        <taxon>Chordata</taxon>
        <taxon>Craniata</taxon>
        <taxon>Vertebrata</taxon>
        <taxon>Euteleostomi</taxon>
        <taxon>Amphibia</taxon>
        <taxon>Batrachia</taxon>
        <taxon>Caudata</taxon>
        <taxon>Salamandroidea</taxon>
        <taxon>Salamandridae</taxon>
        <taxon>Pleurodelinae</taxon>
        <taxon>Pleurodeles</taxon>
    </lineage>
</organism>
<protein>
    <submittedName>
        <fullName evidence="2">Uncharacterized protein</fullName>
    </submittedName>
</protein>
<reference evidence="2" key="1">
    <citation type="journal article" date="2022" name="bioRxiv">
        <title>Sequencing and chromosome-scale assembly of the giantPleurodeles waltlgenome.</title>
        <authorList>
            <person name="Brown T."/>
            <person name="Elewa A."/>
            <person name="Iarovenko S."/>
            <person name="Subramanian E."/>
            <person name="Araus A.J."/>
            <person name="Petzold A."/>
            <person name="Susuki M."/>
            <person name="Suzuki K.-i.T."/>
            <person name="Hayashi T."/>
            <person name="Toyoda A."/>
            <person name="Oliveira C."/>
            <person name="Osipova E."/>
            <person name="Leigh N.D."/>
            <person name="Simon A."/>
            <person name="Yun M.H."/>
        </authorList>
    </citation>
    <scope>NUCLEOTIDE SEQUENCE</scope>
    <source>
        <strain evidence="2">20211129_DDA</strain>
        <tissue evidence="2">Liver</tissue>
    </source>
</reference>
<gene>
    <name evidence="2" type="ORF">NDU88_005955</name>
</gene>
<comment type="caution">
    <text evidence="2">The sequence shown here is derived from an EMBL/GenBank/DDBJ whole genome shotgun (WGS) entry which is preliminary data.</text>
</comment>
<dbReference type="EMBL" id="JANPWB010000011">
    <property type="protein sequence ID" value="KAJ1127556.1"/>
    <property type="molecule type" value="Genomic_DNA"/>
</dbReference>
<feature type="region of interest" description="Disordered" evidence="1">
    <location>
        <begin position="124"/>
        <end position="155"/>
    </location>
</feature>
<evidence type="ECO:0000313" key="2">
    <source>
        <dbReference type="EMBL" id="KAJ1127556.1"/>
    </source>
</evidence>
<proteinExistence type="predicted"/>
<accession>A0AAV7PJM6</accession>
<keyword evidence="3" id="KW-1185">Reference proteome</keyword>
<evidence type="ECO:0000256" key="1">
    <source>
        <dbReference type="SAM" id="MobiDB-lite"/>
    </source>
</evidence>
<name>A0AAV7PJM6_PLEWA</name>
<dbReference type="Proteomes" id="UP001066276">
    <property type="component" value="Chromosome 7"/>
</dbReference>
<sequence length="216" mass="23668">MGRRRPRADGMLQRVGSPDTRLPAHCGGGSSSKWRPTAALWRHEQRCLNVRTGPPVIFILLSAKAMILVAIEASGQAVQTQIAAIAVDVNMLRTDLRAVAKRPVATEKQEVAWGWLELRGGGGSSLTPSARGGPGDVRRASDSMATTRRKSRQCRRDSTEARMIVRPDGFWSLEQRRQKREEARMLVEAVTSVASSRMGSLQGEEGPALDLDDIRT</sequence>
<evidence type="ECO:0000313" key="3">
    <source>
        <dbReference type="Proteomes" id="UP001066276"/>
    </source>
</evidence>